<dbReference type="Proteomes" id="UP000001072">
    <property type="component" value="Unassembled WGS sequence"/>
</dbReference>
<organism evidence="3">
    <name type="scientific">Melampsora larici-populina (strain 98AG31 / pathotype 3-4-7)</name>
    <name type="common">Poplar leaf rust fungus</name>
    <dbReference type="NCBI Taxonomy" id="747676"/>
    <lineage>
        <taxon>Eukaryota</taxon>
        <taxon>Fungi</taxon>
        <taxon>Dikarya</taxon>
        <taxon>Basidiomycota</taxon>
        <taxon>Pucciniomycotina</taxon>
        <taxon>Pucciniomycetes</taxon>
        <taxon>Pucciniales</taxon>
        <taxon>Melampsoraceae</taxon>
        <taxon>Melampsora</taxon>
    </lineage>
</organism>
<feature type="compositionally biased region" description="Polar residues" evidence="1">
    <location>
        <begin position="158"/>
        <end position="171"/>
    </location>
</feature>
<protein>
    <submittedName>
        <fullName evidence="2">Uncharacterized protein</fullName>
    </submittedName>
</protein>
<proteinExistence type="predicted"/>
<dbReference type="InParanoid" id="F4RWB1"/>
<dbReference type="AlphaFoldDB" id="F4RWB1"/>
<keyword evidence="3" id="KW-1185">Reference proteome</keyword>
<sequence>MINPIFSLSPSFPTPYLSQLSSASSNNRHINPCIYDSSQSASSTWSAIFDTSRPLLLTPLSSSSSLASLMTPGRHQVNALSPALKRAAPQPEFNDTTADTDMDDDAFSNVGPAHLDDDDDTGPLPEPVLIDPRINAPDEARNFQVHFNIHQPQEPDTEPSQTKRQRTPGDT</sequence>
<gene>
    <name evidence="2" type="ORF">MELLADRAFT_90263</name>
</gene>
<evidence type="ECO:0000256" key="1">
    <source>
        <dbReference type="SAM" id="MobiDB-lite"/>
    </source>
</evidence>
<evidence type="ECO:0000313" key="2">
    <source>
        <dbReference type="EMBL" id="EGG03353.1"/>
    </source>
</evidence>
<dbReference type="RefSeq" id="XP_007413488.1">
    <property type="nucleotide sequence ID" value="XM_007413426.1"/>
</dbReference>
<dbReference type="VEuPathDB" id="FungiDB:MELLADRAFT_90263"/>
<reference evidence="3" key="1">
    <citation type="journal article" date="2011" name="Proc. Natl. Acad. Sci. U.S.A.">
        <title>Obligate biotrophy features unraveled by the genomic analysis of rust fungi.</title>
        <authorList>
            <person name="Duplessis S."/>
            <person name="Cuomo C.A."/>
            <person name="Lin Y.-C."/>
            <person name="Aerts A."/>
            <person name="Tisserant E."/>
            <person name="Veneault-Fourrey C."/>
            <person name="Joly D.L."/>
            <person name="Hacquard S."/>
            <person name="Amselem J."/>
            <person name="Cantarel B.L."/>
            <person name="Chiu R."/>
            <person name="Coutinho P.M."/>
            <person name="Feau N."/>
            <person name="Field M."/>
            <person name="Frey P."/>
            <person name="Gelhaye E."/>
            <person name="Goldberg J."/>
            <person name="Grabherr M.G."/>
            <person name="Kodira C.D."/>
            <person name="Kohler A."/>
            <person name="Kuees U."/>
            <person name="Lindquist E.A."/>
            <person name="Lucas S.M."/>
            <person name="Mago R."/>
            <person name="Mauceli E."/>
            <person name="Morin E."/>
            <person name="Murat C."/>
            <person name="Pangilinan J.L."/>
            <person name="Park R."/>
            <person name="Pearson M."/>
            <person name="Quesneville H."/>
            <person name="Rouhier N."/>
            <person name="Sakthikumar S."/>
            <person name="Salamov A.A."/>
            <person name="Schmutz J."/>
            <person name="Selles B."/>
            <person name="Shapiro H."/>
            <person name="Tanguay P."/>
            <person name="Tuskan G.A."/>
            <person name="Henrissat B."/>
            <person name="Van de Peer Y."/>
            <person name="Rouze P."/>
            <person name="Ellis J.G."/>
            <person name="Dodds P.N."/>
            <person name="Schein J.E."/>
            <person name="Zhong S."/>
            <person name="Hamelin R.C."/>
            <person name="Grigoriev I.V."/>
            <person name="Szabo L.J."/>
            <person name="Martin F."/>
        </authorList>
    </citation>
    <scope>NUCLEOTIDE SEQUENCE [LARGE SCALE GENOMIC DNA]</scope>
    <source>
        <strain evidence="3">98AG31 / pathotype 3-4-7</strain>
    </source>
</reference>
<dbReference type="GeneID" id="18935510"/>
<accession>F4RWB1</accession>
<dbReference type="HOGENOM" id="CLU_1563197_0_0_1"/>
<name>F4RWB1_MELLP</name>
<dbReference type="EMBL" id="GL883125">
    <property type="protein sequence ID" value="EGG03353.1"/>
    <property type="molecule type" value="Genomic_DNA"/>
</dbReference>
<evidence type="ECO:0000313" key="3">
    <source>
        <dbReference type="Proteomes" id="UP000001072"/>
    </source>
</evidence>
<dbReference type="KEGG" id="mlr:MELLADRAFT_90263"/>
<feature type="region of interest" description="Disordered" evidence="1">
    <location>
        <begin position="82"/>
        <end position="125"/>
    </location>
</feature>
<feature type="region of interest" description="Disordered" evidence="1">
    <location>
        <begin position="147"/>
        <end position="171"/>
    </location>
</feature>